<protein>
    <submittedName>
        <fullName evidence="1">Uncharacterized protein</fullName>
    </submittedName>
</protein>
<dbReference type="Proteomes" id="UP000023152">
    <property type="component" value="Unassembled WGS sequence"/>
</dbReference>
<dbReference type="AlphaFoldDB" id="X6MCV2"/>
<dbReference type="Gene3D" id="3.90.176.10">
    <property type="entry name" value="Toxin ADP-ribosyltransferase, Chain A, domain 1"/>
    <property type="match status" value="1"/>
</dbReference>
<accession>X6MCV2</accession>
<name>X6MCV2_RETFI</name>
<dbReference type="OrthoDB" id="9990006at2759"/>
<keyword evidence="2" id="KW-1185">Reference proteome</keyword>
<sequence length="591" mass="71158">MEKNKKKDKLKLEILQVGNPKKLSLEFNVTVEWYNDLNTTYTKIEIIYQTVFQLIGLIYKQIYFYYLYLIDTFMIVQSLCNNFETGIEHFKYKYQMLEHFIYGTNELVYFEFEFDKCQPQLTSNVTHKDVLLHDIYKCFLHYPIIQVYWKVIVLFTVPYERTIDVERTNLPTLIYSNDAHMLFVSNEKPTFNPFLYECDLHKLKIIEDILHLKITRNNSLKKLFHEVIKNNYLSNLITYQHVNNKQEERKRHEKIKQQINYNENNPNELILNYKILSILDELKILYHDDIHKQMGYPLQLHHICAILLYCGKPCNAEFSYDQIQFRHNKWPYLDHYLQQAISILHKHERREESGIELYSGLKGVRLESIKEIKSGFFISHLSTSDDIQVAQMYRGDQGCILHFHPSMRRSGGIKSCDVSWISPYKHEREILFARSFAGYILDEKVHKELLAWNAKVESEDEYTQMILLTWTRYDEYVQQTMQISAMWNYSIDFNLIYVSLKYYSEGDIYRTINLLFEFEEWKLKDNNKQRYKEIINIFVKRRCCNHTINMFHMFLFKNDIEQAIRHATICTVINGFPFTEIRETLIKTKKL</sequence>
<proteinExistence type="predicted"/>
<evidence type="ECO:0000313" key="2">
    <source>
        <dbReference type="Proteomes" id="UP000023152"/>
    </source>
</evidence>
<organism evidence="1 2">
    <name type="scientific">Reticulomyxa filosa</name>
    <dbReference type="NCBI Taxonomy" id="46433"/>
    <lineage>
        <taxon>Eukaryota</taxon>
        <taxon>Sar</taxon>
        <taxon>Rhizaria</taxon>
        <taxon>Retaria</taxon>
        <taxon>Foraminifera</taxon>
        <taxon>Monothalamids</taxon>
        <taxon>Reticulomyxidae</taxon>
        <taxon>Reticulomyxa</taxon>
    </lineage>
</organism>
<comment type="caution">
    <text evidence="1">The sequence shown here is derived from an EMBL/GenBank/DDBJ whole genome shotgun (WGS) entry which is preliminary data.</text>
</comment>
<reference evidence="1 2" key="1">
    <citation type="journal article" date="2013" name="Curr. Biol.">
        <title>The Genome of the Foraminiferan Reticulomyxa filosa.</title>
        <authorList>
            <person name="Glockner G."/>
            <person name="Hulsmann N."/>
            <person name="Schleicher M."/>
            <person name="Noegel A.A."/>
            <person name="Eichinger L."/>
            <person name="Gallinger C."/>
            <person name="Pawlowski J."/>
            <person name="Sierra R."/>
            <person name="Euteneuer U."/>
            <person name="Pillet L."/>
            <person name="Moustafa A."/>
            <person name="Platzer M."/>
            <person name="Groth M."/>
            <person name="Szafranski K."/>
            <person name="Schliwa M."/>
        </authorList>
    </citation>
    <scope>NUCLEOTIDE SEQUENCE [LARGE SCALE GENOMIC DNA]</scope>
</reference>
<evidence type="ECO:0000313" key="1">
    <source>
        <dbReference type="EMBL" id="ETO11277.1"/>
    </source>
</evidence>
<dbReference type="SUPFAM" id="SSF56399">
    <property type="entry name" value="ADP-ribosylation"/>
    <property type="match status" value="1"/>
</dbReference>
<dbReference type="EMBL" id="ASPP01022595">
    <property type="protein sequence ID" value="ETO11277.1"/>
    <property type="molecule type" value="Genomic_DNA"/>
</dbReference>
<gene>
    <name evidence="1" type="ORF">RFI_26098</name>
</gene>